<proteinExistence type="predicted"/>
<dbReference type="EMBL" id="JABFTP020000103">
    <property type="protein sequence ID" value="KAL3277882.1"/>
    <property type="molecule type" value="Genomic_DNA"/>
</dbReference>
<comment type="caution">
    <text evidence="1">The sequence shown here is derived from an EMBL/GenBank/DDBJ whole genome shotgun (WGS) entry which is preliminary data.</text>
</comment>
<dbReference type="AlphaFoldDB" id="A0ABD2NGN6"/>
<gene>
    <name evidence="1" type="ORF">HHI36_013223</name>
</gene>
<name>A0ABD2NGN6_9CUCU</name>
<evidence type="ECO:0000313" key="2">
    <source>
        <dbReference type="Proteomes" id="UP001516400"/>
    </source>
</evidence>
<organism evidence="1 2">
    <name type="scientific">Cryptolaemus montrouzieri</name>
    <dbReference type="NCBI Taxonomy" id="559131"/>
    <lineage>
        <taxon>Eukaryota</taxon>
        <taxon>Metazoa</taxon>
        <taxon>Ecdysozoa</taxon>
        <taxon>Arthropoda</taxon>
        <taxon>Hexapoda</taxon>
        <taxon>Insecta</taxon>
        <taxon>Pterygota</taxon>
        <taxon>Neoptera</taxon>
        <taxon>Endopterygota</taxon>
        <taxon>Coleoptera</taxon>
        <taxon>Polyphaga</taxon>
        <taxon>Cucujiformia</taxon>
        <taxon>Coccinelloidea</taxon>
        <taxon>Coccinellidae</taxon>
        <taxon>Scymninae</taxon>
        <taxon>Scymnini</taxon>
        <taxon>Cryptolaemus</taxon>
    </lineage>
</organism>
<sequence length="103" mass="11354">MEYIVIDSVFEAGRGNEISIEGFAVGVFLTNGRLFSVNITRKTIAVIVCKQNGFMENSGDIVVIALILGCGEEEKGRGETGFISHGCSRNRRKDCNRIKRNAR</sequence>
<keyword evidence="2" id="KW-1185">Reference proteome</keyword>
<reference evidence="1 2" key="1">
    <citation type="journal article" date="2021" name="BMC Biol.">
        <title>Horizontally acquired antibacterial genes associated with adaptive radiation of ladybird beetles.</title>
        <authorList>
            <person name="Li H.S."/>
            <person name="Tang X.F."/>
            <person name="Huang Y.H."/>
            <person name="Xu Z.Y."/>
            <person name="Chen M.L."/>
            <person name="Du X.Y."/>
            <person name="Qiu B.Y."/>
            <person name="Chen P.T."/>
            <person name="Zhang W."/>
            <person name="Slipinski A."/>
            <person name="Escalona H.E."/>
            <person name="Waterhouse R.M."/>
            <person name="Zwick A."/>
            <person name="Pang H."/>
        </authorList>
    </citation>
    <scope>NUCLEOTIDE SEQUENCE [LARGE SCALE GENOMIC DNA]</scope>
    <source>
        <strain evidence="1">SYSU2018</strain>
    </source>
</reference>
<protein>
    <submittedName>
        <fullName evidence="1">Uncharacterized protein</fullName>
    </submittedName>
</protein>
<evidence type="ECO:0000313" key="1">
    <source>
        <dbReference type="EMBL" id="KAL3277882.1"/>
    </source>
</evidence>
<accession>A0ABD2NGN6</accession>
<dbReference type="Proteomes" id="UP001516400">
    <property type="component" value="Unassembled WGS sequence"/>
</dbReference>